<dbReference type="OMA" id="THIFCIM"/>
<keyword evidence="1" id="KW-0812">Transmembrane</keyword>
<gene>
    <name evidence="2" type="ORF">UCREL1_10337</name>
</gene>
<keyword evidence="1" id="KW-1133">Transmembrane helix</keyword>
<reference evidence="3" key="1">
    <citation type="journal article" date="2013" name="Genome Announc.">
        <title>Draft genome sequence of the grapevine dieback fungus Eutypa lata UCR-EL1.</title>
        <authorList>
            <person name="Blanco-Ulate B."/>
            <person name="Rolshausen P.E."/>
            <person name="Cantu D."/>
        </authorList>
    </citation>
    <scope>NUCLEOTIDE SEQUENCE [LARGE SCALE GENOMIC DNA]</scope>
    <source>
        <strain evidence="3">UCR-EL1</strain>
    </source>
</reference>
<dbReference type="PANTHER" id="PTHR37577:SF1">
    <property type="entry name" value="INTEGRAL MEMBRANE PROTEIN"/>
    <property type="match status" value="1"/>
</dbReference>
<dbReference type="InterPro" id="IPR053018">
    <property type="entry name" value="Elsinochrome_Biosynth-Asso"/>
</dbReference>
<keyword evidence="3" id="KW-1185">Reference proteome</keyword>
<feature type="transmembrane region" description="Helical" evidence="1">
    <location>
        <begin position="225"/>
        <end position="244"/>
    </location>
</feature>
<accession>M7SEU6</accession>
<feature type="transmembrane region" description="Helical" evidence="1">
    <location>
        <begin position="280"/>
        <end position="299"/>
    </location>
</feature>
<evidence type="ECO:0000313" key="3">
    <source>
        <dbReference type="Proteomes" id="UP000012174"/>
    </source>
</evidence>
<dbReference type="OrthoDB" id="5427664at2759"/>
<feature type="transmembrane region" description="Helical" evidence="1">
    <location>
        <begin position="97"/>
        <end position="118"/>
    </location>
</feature>
<sequence>MWEICDEARRPAGQDPDVVGLGTFIAFAGSAGLAIVGLVIQYLLLHVSPGEDQPRTNPVDALLLGTLRGPVRSLGIKLSWLNTPPQEGKWRSAFDRCILSVGDIQLAMGFAALVYAYVTSFTDGMSVYHWWVVVGLVWFSVATNLATTSYLRSYFAKHSGEREWRVLLLFFLIVALGISMTPIIRVREVFARDPDDVQSILSSDVLCYFPTKDWKIGTQSKSSSVLLAIFLGILVVACAVLKLFELPGSVVFKWRDHYRGEMQQALLGNMITCVRCEQRYVLLVVRPVLSLWLVLRIYAELLNSIVTHIFCIMAMFASGGISQGLASVSGFEVSRGLSLG</sequence>
<dbReference type="STRING" id="1287681.M7SEU6"/>
<name>M7SEU6_EUTLA</name>
<dbReference type="eggNOG" id="ENOG502SZ7S">
    <property type="taxonomic scope" value="Eukaryota"/>
</dbReference>
<keyword evidence="1" id="KW-0472">Membrane</keyword>
<proteinExistence type="predicted"/>
<dbReference type="AlphaFoldDB" id="M7SEU6"/>
<dbReference type="EMBL" id="KB707390">
    <property type="protein sequence ID" value="EMR62728.1"/>
    <property type="molecule type" value="Genomic_DNA"/>
</dbReference>
<dbReference type="KEGG" id="ela:UCREL1_10337"/>
<protein>
    <submittedName>
        <fullName evidence="2">Uncharacterized protein</fullName>
    </submittedName>
</protein>
<dbReference type="HOGENOM" id="CLU_816436_0_0_1"/>
<evidence type="ECO:0000313" key="2">
    <source>
        <dbReference type="EMBL" id="EMR62728.1"/>
    </source>
</evidence>
<feature type="transmembrane region" description="Helical" evidence="1">
    <location>
        <begin position="24"/>
        <end position="45"/>
    </location>
</feature>
<feature type="transmembrane region" description="Helical" evidence="1">
    <location>
        <begin position="164"/>
        <end position="184"/>
    </location>
</feature>
<feature type="transmembrane region" description="Helical" evidence="1">
    <location>
        <begin position="130"/>
        <end position="152"/>
    </location>
</feature>
<dbReference type="Proteomes" id="UP000012174">
    <property type="component" value="Unassembled WGS sequence"/>
</dbReference>
<organism evidence="2 3">
    <name type="scientific">Eutypa lata (strain UCR-EL1)</name>
    <name type="common">Grapevine dieback disease fungus</name>
    <name type="synonym">Eutypa armeniacae</name>
    <dbReference type="NCBI Taxonomy" id="1287681"/>
    <lineage>
        <taxon>Eukaryota</taxon>
        <taxon>Fungi</taxon>
        <taxon>Dikarya</taxon>
        <taxon>Ascomycota</taxon>
        <taxon>Pezizomycotina</taxon>
        <taxon>Sordariomycetes</taxon>
        <taxon>Xylariomycetidae</taxon>
        <taxon>Xylariales</taxon>
        <taxon>Diatrypaceae</taxon>
        <taxon>Eutypa</taxon>
    </lineage>
</organism>
<evidence type="ECO:0000256" key="1">
    <source>
        <dbReference type="SAM" id="Phobius"/>
    </source>
</evidence>
<dbReference type="PANTHER" id="PTHR37577">
    <property type="entry name" value="INTEGRAL MEMBRANE PROTEIN"/>
    <property type="match status" value="1"/>
</dbReference>
<feature type="transmembrane region" description="Helical" evidence="1">
    <location>
        <begin position="305"/>
        <end position="326"/>
    </location>
</feature>